<evidence type="ECO:0000313" key="7">
    <source>
        <dbReference type="EMBL" id="GHA78629.1"/>
    </source>
</evidence>
<dbReference type="PIRSF" id="PIRSF002741">
    <property type="entry name" value="MppA"/>
    <property type="match status" value="1"/>
</dbReference>
<dbReference type="InterPro" id="IPR039424">
    <property type="entry name" value="SBP_5"/>
</dbReference>
<keyword evidence="8" id="KW-1185">Reference proteome</keyword>
<dbReference type="GO" id="GO:0043190">
    <property type="term" value="C:ATP-binding cassette (ABC) transporter complex"/>
    <property type="evidence" value="ECO:0007669"/>
    <property type="project" value="InterPro"/>
</dbReference>
<evidence type="ECO:0000256" key="5">
    <source>
        <dbReference type="SAM" id="MobiDB-lite"/>
    </source>
</evidence>
<evidence type="ECO:0000256" key="2">
    <source>
        <dbReference type="ARBA" id="ARBA00005695"/>
    </source>
</evidence>
<keyword evidence="3" id="KW-0813">Transport</keyword>
<evidence type="ECO:0000256" key="1">
    <source>
        <dbReference type="ARBA" id="ARBA00004196"/>
    </source>
</evidence>
<dbReference type="Gene3D" id="3.10.105.10">
    <property type="entry name" value="Dipeptide-binding Protein, Domain 3"/>
    <property type="match status" value="2"/>
</dbReference>
<dbReference type="PANTHER" id="PTHR30290">
    <property type="entry name" value="PERIPLASMIC BINDING COMPONENT OF ABC TRANSPORTER"/>
    <property type="match status" value="1"/>
</dbReference>
<organism evidence="7 8">
    <name type="scientific">Cognatilysobacter bugurensis</name>
    <dbReference type="NCBI Taxonomy" id="543356"/>
    <lineage>
        <taxon>Bacteria</taxon>
        <taxon>Pseudomonadati</taxon>
        <taxon>Pseudomonadota</taxon>
        <taxon>Gammaproteobacteria</taxon>
        <taxon>Lysobacterales</taxon>
        <taxon>Lysobacteraceae</taxon>
        <taxon>Cognatilysobacter</taxon>
    </lineage>
</organism>
<evidence type="ECO:0000313" key="8">
    <source>
        <dbReference type="Proteomes" id="UP000646426"/>
    </source>
</evidence>
<evidence type="ECO:0000256" key="3">
    <source>
        <dbReference type="ARBA" id="ARBA00022448"/>
    </source>
</evidence>
<evidence type="ECO:0000259" key="6">
    <source>
        <dbReference type="Pfam" id="PF00496"/>
    </source>
</evidence>
<dbReference type="InterPro" id="IPR000914">
    <property type="entry name" value="SBP_5_dom"/>
</dbReference>
<protein>
    <recommendedName>
        <fullName evidence="6">Solute-binding protein family 5 domain-containing protein</fullName>
    </recommendedName>
</protein>
<feature type="domain" description="Solute-binding protein family 5" evidence="6">
    <location>
        <begin position="57"/>
        <end position="283"/>
    </location>
</feature>
<dbReference type="GO" id="GO:0015833">
    <property type="term" value="P:peptide transport"/>
    <property type="evidence" value="ECO:0007669"/>
    <property type="project" value="TreeGrafter"/>
</dbReference>
<proteinExistence type="inferred from homology"/>
<comment type="caution">
    <text evidence="7">The sequence shown here is derived from an EMBL/GenBank/DDBJ whole genome shotgun (WGS) entry which is preliminary data.</text>
</comment>
<dbReference type="CDD" id="cd08504">
    <property type="entry name" value="PBP2_OppA"/>
    <property type="match status" value="1"/>
</dbReference>
<dbReference type="InterPro" id="IPR030678">
    <property type="entry name" value="Peptide/Ni-bd"/>
</dbReference>
<feature type="domain" description="Solute-binding protein family 5" evidence="6">
    <location>
        <begin position="344"/>
        <end position="493"/>
    </location>
</feature>
<dbReference type="GO" id="GO:0030288">
    <property type="term" value="C:outer membrane-bounded periplasmic space"/>
    <property type="evidence" value="ECO:0007669"/>
    <property type="project" value="UniProtKB-ARBA"/>
</dbReference>
<dbReference type="Proteomes" id="UP000646426">
    <property type="component" value="Unassembled WGS sequence"/>
</dbReference>
<dbReference type="Gene3D" id="3.40.190.10">
    <property type="entry name" value="Periplasmic binding protein-like II"/>
    <property type="match status" value="2"/>
</dbReference>
<dbReference type="AlphaFoldDB" id="A0A918SZ72"/>
<feature type="region of interest" description="Disordered" evidence="5">
    <location>
        <begin position="286"/>
        <end position="324"/>
    </location>
</feature>
<dbReference type="GO" id="GO:1904680">
    <property type="term" value="F:peptide transmembrane transporter activity"/>
    <property type="evidence" value="ECO:0007669"/>
    <property type="project" value="TreeGrafter"/>
</dbReference>
<sequence>MLGATPAWAQGSGERLERGNGPEPSTLDAHRCQEVACGNVLRDLYEGLVTEDAHGRLIPGIARRWSVSDDGRTWTFELRGGLRWSNGAPLNAHDVVASFRRAFTPMTAAPFAELFDALRNAQAVQAGRVPPDALGVHAPDARTVVFELTRAAPLPALLTLPIAFPVYLPAVREHGAQHTQPGRLVSNGAYRLEAWTPQANLVVARNPHFHDAANVAIDRVRFHVTEDAAAELHRFAAGDLHLTETVPPQPLASLRARFGSQLRISPYLGAFWLGFNLTRAPFESSGCAGGRDSNAHGVDDTTSGPAAVDRKRPRGSGEADAPDAQRAGVDLLSIDAPTCFDRAHALRRALSLAIDRELLVKAVTGFGEAPAYGIVPPGIAGYVPASTPWAAWPQQQREAHARELLHAAGVSPHHPLEIELRYNTSTPHRRLALAVAAMWRQALPGVRVRLRNEEWKVFVGNRKQRVITQVFRGGWIADVPDARNFLAAFGSDGALNWTGYDDAGVRTRLARADAAASEAARNAWLRAAETRLLAHDAVIPLYFYASKHLVHPSVRGFEANALDRHASRWMSFAGPVR</sequence>
<dbReference type="PANTHER" id="PTHR30290:SF10">
    <property type="entry name" value="PERIPLASMIC OLIGOPEPTIDE-BINDING PROTEIN-RELATED"/>
    <property type="match status" value="1"/>
</dbReference>
<comment type="similarity">
    <text evidence="2">Belongs to the bacterial solute-binding protein 5 family.</text>
</comment>
<comment type="subcellular location">
    <subcellularLocation>
        <location evidence="1">Cell envelope</location>
    </subcellularLocation>
</comment>
<reference evidence="7" key="2">
    <citation type="submission" date="2020-09" db="EMBL/GenBank/DDBJ databases">
        <authorList>
            <person name="Sun Q."/>
            <person name="Kim S."/>
        </authorList>
    </citation>
    <scope>NUCLEOTIDE SEQUENCE</scope>
    <source>
        <strain evidence="7">KCTC 23077</strain>
    </source>
</reference>
<feature type="region of interest" description="Disordered" evidence="5">
    <location>
        <begin position="1"/>
        <end position="27"/>
    </location>
</feature>
<dbReference type="SUPFAM" id="SSF53850">
    <property type="entry name" value="Periplasmic binding protein-like II"/>
    <property type="match status" value="2"/>
</dbReference>
<keyword evidence="4" id="KW-0732">Signal</keyword>
<dbReference type="Gene3D" id="3.90.76.10">
    <property type="entry name" value="Dipeptide-binding Protein, Domain 1"/>
    <property type="match status" value="1"/>
</dbReference>
<accession>A0A918SZ72</accession>
<gene>
    <name evidence="7" type="ORF">GCM10007067_14910</name>
</gene>
<reference evidence="7" key="1">
    <citation type="journal article" date="2014" name="Int. J. Syst. Evol. Microbiol.">
        <title>Complete genome sequence of Corynebacterium casei LMG S-19264T (=DSM 44701T), isolated from a smear-ripened cheese.</title>
        <authorList>
            <consortium name="US DOE Joint Genome Institute (JGI-PGF)"/>
            <person name="Walter F."/>
            <person name="Albersmeier A."/>
            <person name="Kalinowski J."/>
            <person name="Ruckert C."/>
        </authorList>
    </citation>
    <scope>NUCLEOTIDE SEQUENCE</scope>
    <source>
        <strain evidence="7">KCTC 23077</strain>
    </source>
</reference>
<name>A0A918SZ72_9GAMM</name>
<dbReference type="EMBL" id="BMYD01000002">
    <property type="protein sequence ID" value="GHA78629.1"/>
    <property type="molecule type" value="Genomic_DNA"/>
</dbReference>
<dbReference type="Pfam" id="PF00496">
    <property type="entry name" value="SBP_bac_5"/>
    <property type="match status" value="2"/>
</dbReference>
<evidence type="ECO:0000256" key="4">
    <source>
        <dbReference type="ARBA" id="ARBA00022729"/>
    </source>
</evidence>